<dbReference type="InterPro" id="IPR000477">
    <property type="entry name" value="RT_dom"/>
</dbReference>
<gene>
    <name evidence="2" type="primary">LOC107779870</name>
</gene>
<accession>A0A1S3YV59</accession>
<dbReference type="PANTHER" id="PTHR46890:SF48">
    <property type="entry name" value="RNA-DIRECTED DNA POLYMERASE"/>
    <property type="match status" value="1"/>
</dbReference>
<dbReference type="Pfam" id="PF00078">
    <property type="entry name" value="RVT_1"/>
    <property type="match status" value="1"/>
</dbReference>
<reference evidence="2" key="1">
    <citation type="submission" date="2025-08" db="UniProtKB">
        <authorList>
            <consortium name="RefSeq"/>
        </authorList>
    </citation>
    <scope>IDENTIFICATION</scope>
</reference>
<feature type="domain" description="Reverse transcriptase" evidence="1">
    <location>
        <begin position="12"/>
        <end position="87"/>
    </location>
</feature>
<dbReference type="PaxDb" id="4097-A0A1S3YV59"/>
<sequence>MQCVQTVSYSILINGKPCAPFEAKRGLRQGDPLSPFLFVIAMEYLTRLLKTLKRVPNFNYHPRCEKMQIVQLGFADDLLLLCRGDADFYMTHFKASPMFQVINKNKSYIFFGGVNESNQQIILQRLGFNKGGNEITKNNLLTWDRICWPQIAGGLNIAISNRAAIGKQFWNL</sequence>
<proteinExistence type="predicted"/>
<dbReference type="OrthoDB" id="1302981at2759"/>
<dbReference type="AlphaFoldDB" id="A0A1S3YV59"/>
<dbReference type="InterPro" id="IPR052343">
    <property type="entry name" value="Retrotransposon-Effector_Assoc"/>
</dbReference>
<dbReference type="OMA" id="LTWDRIC"/>
<dbReference type="KEGG" id="nta:107779870"/>
<evidence type="ECO:0000313" key="2">
    <source>
        <dbReference type="RefSeq" id="XP_016455852.1"/>
    </source>
</evidence>
<dbReference type="PANTHER" id="PTHR46890">
    <property type="entry name" value="NON-LTR RETROLELEMENT REVERSE TRANSCRIPTASE-LIKE PROTEIN-RELATED"/>
    <property type="match status" value="1"/>
</dbReference>
<name>A0A1S3YV59_TOBAC</name>
<protein>
    <recommendedName>
        <fullName evidence="1">Reverse transcriptase domain-containing protein</fullName>
    </recommendedName>
</protein>
<dbReference type="RefSeq" id="XP_016455852.1">
    <property type="nucleotide sequence ID" value="XM_016600366.1"/>
</dbReference>
<evidence type="ECO:0000259" key="1">
    <source>
        <dbReference type="Pfam" id="PF00078"/>
    </source>
</evidence>
<organism evidence="2">
    <name type="scientific">Nicotiana tabacum</name>
    <name type="common">Common tobacco</name>
    <dbReference type="NCBI Taxonomy" id="4097"/>
    <lineage>
        <taxon>Eukaryota</taxon>
        <taxon>Viridiplantae</taxon>
        <taxon>Streptophyta</taxon>
        <taxon>Embryophyta</taxon>
        <taxon>Tracheophyta</taxon>
        <taxon>Spermatophyta</taxon>
        <taxon>Magnoliopsida</taxon>
        <taxon>eudicotyledons</taxon>
        <taxon>Gunneridae</taxon>
        <taxon>Pentapetalae</taxon>
        <taxon>asterids</taxon>
        <taxon>lamiids</taxon>
        <taxon>Solanales</taxon>
        <taxon>Solanaceae</taxon>
        <taxon>Nicotianoideae</taxon>
        <taxon>Nicotianeae</taxon>
        <taxon>Nicotiana</taxon>
    </lineage>
</organism>